<protein>
    <recommendedName>
        <fullName evidence="6">F-box domain-containing protein</fullName>
    </recommendedName>
</protein>
<feature type="region of interest" description="Disordered" evidence="1">
    <location>
        <begin position="1"/>
        <end position="47"/>
    </location>
</feature>
<dbReference type="InterPro" id="IPR056594">
    <property type="entry name" value="AT5G49610-like_b-prop"/>
</dbReference>
<gene>
    <name evidence="4" type="ORF">URODEC1_LOCUS1972</name>
</gene>
<accession>A0ABC8VDY9</accession>
<dbReference type="SUPFAM" id="SSF81383">
    <property type="entry name" value="F-box domain"/>
    <property type="match status" value="1"/>
</dbReference>
<feature type="domain" description="F-box" evidence="2">
    <location>
        <begin position="49"/>
        <end position="87"/>
    </location>
</feature>
<evidence type="ECO:0000313" key="5">
    <source>
        <dbReference type="Proteomes" id="UP001497457"/>
    </source>
</evidence>
<dbReference type="Gene3D" id="1.20.1280.50">
    <property type="match status" value="1"/>
</dbReference>
<feature type="domain" description="F-box protein AT5G49610-like beta-propeller" evidence="3">
    <location>
        <begin position="145"/>
        <end position="403"/>
    </location>
</feature>
<dbReference type="PANTHER" id="PTHR32133">
    <property type="entry name" value="OS07G0120400 PROTEIN"/>
    <property type="match status" value="1"/>
</dbReference>
<evidence type="ECO:0000313" key="4">
    <source>
        <dbReference type="EMBL" id="CAL4887861.1"/>
    </source>
</evidence>
<keyword evidence="5" id="KW-1185">Reference proteome</keyword>
<dbReference type="AlphaFoldDB" id="A0ABC8VDY9"/>
<dbReference type="EMBL" id="OZ075111">
    <property type="protein sequence ID" value="CAL4887861.1"/>
    <property type="molecule type" value="Genomic_DNA"/>
</dbReference>
<name>A0ABC8VDY9_9POAL</name>
<dbReference type="Proteomes" id="UP001497457">
    <property type="component" value="Chromosome 1b"/>
</dbReference>
<reference evidence="5" key="1">
    <citation type="submission" date="2024-06" db="EMBL/GenBank/DDBJ databases">
        <authorList>
            <person name="Ryan C."/>
        </authorList>
    </citation>
    <scope>NUCLEOTIDE SEQUENCE [LARGE SCALE GENOMIC DNA]</scope>
</reference>
<evidence type="ECO:0000256" key="1">
    <source>
        <dbReference type="SAM" id="MobiDB-lite"/>
    </source>
</evidence>
<dbReference type="InterPro" id="IPR036047">
    <property type="entry name" value="F-box-like_dom_sf"/>
</dbReference>
<dbReference type="Pfam" id="PF00646">
    <property type="entry name" value="F-box"/>
    <property type="match status" value="1"/>
</dbReference>
<evidence type="ECO:0000259" key="2">
    <source>
        <dbReference type="Pfam" id="PF00646"/>
    </source>
</evidence>
<reference evidence="4 5" key="2">
    <citation type="submission" date="2024-10" db="EMBL/GenBank/DDBJ databases">
        <authorList>
            <person name="Ryan C."/>
        </authorList>
    </citation>
    <scope>NUCLEOTIDE SEQUENCE [LARGE SCALE GENOMIC DNA]</scope>
</reference>
<organism evidence="4 5">
    <name type="scientific">Urochloa decumbens</name>
    <dbReference type="NCBI Taxonomy" id="240449"/>
    <lineage>
        <taxon>Eukaryota</taxon>
        <taxon>Viridiplantae</taxon>
        <taxon>Streptophyta</taxon>
        <taxon>Embryophyta</taxon>
        <taxon>Tracheophyta</taxon>
        <taxon>Spermatophyta</taxon>
        <taxon>Magnoliopsida</taxon>
        <taxon>Liliopsida</taxon>
        <taxon>Poales</taxon>
        <taxon>Poaceae</taxon>
        <taxon>PACMAD clade</taxon>
        <taxon>Panicoideae</taxon>
        <taxon>Panicodae</taxon>
        <taxon>Paniceae</taxon>
        <taxon>Melinidinae</taxon>
        <taxon>Urochloa</taxon>
    </lineage>
</organism>
<dbReference type="PANTHER" id="PTHR32133:SF134">
    <property type="entry name" value="OS05G0320100 PROTEIN"/>
    <property type="match status" value="1"/>
</dbReference>
<evidence type="ECO:0000259" key="3">
    <source>
        <dbReference type="Pfam" id="PF23635"/>
    </source>
</evidence>
<feature type="compositionally biased region" description="Polar residues" evidence="1">
    <location>
        <begin position="1"/>
        <end position="26"/>
    </location>
</feature>
<dbReference type="InterPro" id="IPR001810">
    <property type="entry name" value="F-box_dom"/>
</dbReference>
<sequence>MTQTNQASPTLHSSHQSTRRPQQSTEGLLPMRRRSVSPPAALAPLPDDDDMLEEILLRLPPRPSSLPRASLVCKRWFRLLSDPRFLRRFRAFHRRNPPLLGFFIDGLDVDGIRRFFPTLDPPDRIPSTRLTTAPQPRDERWKFLGCRHGLALLLNRTRLEVTVWDLIAGDQRRVAVPQELLNSEGADLVRQGALLCEEGQMPLEAFKVVLLADDWHPDRNNQVFASLYDSKTSAWCYLTSISTRGLPSPDKPSILVGNSFYWLLIGCEGGGILEFNLDRKSLAVIKQPVGADVTQYSCFQILRFEAGGLGLAILSNANLQFWERKADSSSVARWMLHKTIDLDQLLSLKSPTQTSWHVILGYDEDGHVIFTSRARQVYMIQLKTLQFRNLFESNLITTYHPYTSFYAAVFMFCIATKLNEGKTEVRC</sequence>
<dbReference type="Pfam" id="PF23635">
    <property type="entry name" value="Beta-prop_AT5G49610-like"/>
    <property type="match status" value="1"/>
</dbReference>
<proteinExistence type="predicted"/>
<evidence type="ECO:0008006" key="6">
    <source>
        <dbReference type="Google" id="ProtNLM"/>
    </source>
</evidence>